<sequence>MYKSSILIAPEDTPNYPYAHFREDSWDLACTEWVGVSGLFPEFRCEGWLCQWHPVKNPSYDRAGSISPCSNCYHYFFTERERFLSKGSTSRAKGIRSSRSSRSFLPIEWRFQERYDFAQSFQLCVPSSIYMAEVSVDPAGLGAESREIGRNSVARLPLALPGAWRPGPPRNLRASRPMLEREVAASGIGDEGGRESKERIRGRMKRKREEDSKREREREREHKRTRLTGDRRKRAGGEMGLARRTFHGRRERPSGVALCHIQPPTTVGSPSFK</sequence>
<protein>
    <submittedName>
        <fullName evidence="2">Uncharacterized protein</fullName>
    </submittedName>
</protein>
<dbReference type="EMBL" id="KQ977276">
    <property type="protein sequence ID" value="KYN04479.1"/>
    <property type="molecule type" value="Genomic_DNA"/>
</dbReference>
<name>A0A195CWE8_9HYME</name>
<evidence type="ECO:0000256" key="1">
    <source>
        <dbReference type="SAM" id="MobiDB-lite"/>
    </source>
</evidence>
<dbReference type="Proteomes" id="UP000078542">
    <property type="component" value="Unassembled WGS sequence"/>
</dbReference>
<gene>
    <name evidence="2" type="ORF">ALC62_04703</name>
</gene>
<feature type="region of interest" description="Disordered" evidence="1">
    <location>
        <begin position="183"/>
        <end position="273"/>
    </location>
</feature>
<feature type="compositionally biased region" description="Polar residues" evidence="1">
    <location>
        <begin position="263"/>
        <end position="273"/>
    </location>
</feature>
<dbReference type="AlphaFoldDB" id="A0A195CWE8"/>
<evidence type="ECO:0000313" key="3">
    <source>
        <dbReference type="Proteomes" id="UP000078542"/>
    </source>
</evidence>
<evidence type="ECO:0000313" key="2">
    <source>
        <dbReference type="EMBL" id="KYN04479.1"/>
    </source>
</evidence>
<reference evidence="2 3" key="1">
    <citation type="submission" date="2016-03" db="EMBL/GenBank/DDBJ databases">
        <title>Cyphomyrmex costatus WGS genome.</title>
        <authorList>
            <person name="Nygaard S."/>
            <person name="Hu H."/>
            <person name="Boomsma J."/>
            <person name="Zhang G."/>
        </authorList>
    </citation>
    <scope>NUCLEOTIDE SEQUENCE [LARGE SCALE GENOMIC DNA]</scope>
    <source>
        <strain evidence="2">MS0001</strain>
        <tissue evidence="2">Whole body</tissue>
    </source>
</reference>
<organism evidence="2 3">
    <name type="scientific">Cyphomyrmex costatus</name>
    <dbReference type="NCBI Taxonomy" id="456900"/>
    <lineage>
        <taxon>Eukaryota</taxon>
        <taxon>Metazoa</taxon>
        <taxon>Ecdysozoa</taxon>
        <taxon>Arthropoda</taxon>
        <taxon>Hexapoda</taxon>
        <taxon>Insecta</taxon>
        <taxon>Pterygota</taxon>
        <taxon>Neoptera</taxon>
        <taxon>Endopterygota</taxon>
        <taxon>Hymenoptera</taxon>
        <taxon>Apocrita</taxon>
        <taxon>Aculeata</taxon>
        <taxon>Formicoidea</taxon>
        <taxon>Formicidae</taxon>
        <taxon>Myrmicinae</taxon>
        <taxon>Cyphomyrmex</taxon>
    </lineage>
</organism>
<proteinExistence type="predicted"/>
<keyword evidence="3" id="KW-1185">Reference proteome</keyword>
<feature type="compositionally biased region" description="Basic and acidic residues" evidence="1">
    <location>
        <begin position="191"/>
        <end position="230"/>
    </location>
</feature>
<accession>A0A195CWE8</accession>